<reference evidence="1 2" key="1">
    <citation type="journal article" date="2022" name="Res Sq">
        <title>Evolution of multicellular longitudinally dividing oral cavity symbionts (Neisseriaceae).</title>
        <authorList>
            <person name="Nyongesa S."/>
            <person name="Weber P."/>
            <person name="Bernet E."/>
            <person name="Pullido F."/>
            <person name="Nieckarz M."/>
            <person name="Delaby M."/>
            <person name="Nieves C."/>
            <person name="Viehboeck T."/>
            <person name="Krause N."/>
            <person name="Rivera-Millot A."/>
            <person name="Nakamura A."/>
            <person name="Vischer N."/>
            <person name="VanNieuwenhze M."/>
            <person name="Brun Y."/>
            <person name="Cava F."/>
            <person name="Bulgheresi S."/>
            <person name="Veyrier F."/>
        </authorList>
    </citation>
    <scope>NUCLEOTIDE SEQUENCE [LARGE SCALE GENOMIC DNA]</scope>
    <source>
        <strain evidence="1 2">SN4</strain>
    </source>
</reference>
<organism evidence="1 2">
    <name type="scientific">Vitreoscilla massiliensis</name>
    <dbReference type="NCBI Taxonomy" id="1689272"/>
    <lineage>
        <taxon>Bacteria</taxon>
        <taxon>Pseudomonadati</taxon>
        <taxon>Pseudomonadota</taxon>
        <taxon>Betaproteobacteria</taxon>
        <taxon>Neisseriales</taxon>
        <taxon>Neisseriaceae</taxon>
        <taxon>Vitreoscilla</taxon>
    </lineage>
</organism>
<accession>A0ABY4DZF9</accession>
<sequence length="354" mass="40276">MLNVSELEHSTQHLLLRALSGSRAYGLDTPESDTDIKGVFVLPECDFYALNPPEQLNNPSNDIVYYEWRKFVSLLLASNPNLLELLHTPAHALLYRHPLLEALRPEWLLSKQCLHTFAGYAYGQIKKARGLNKKIVNPMAAEKKTLLDFCHVLQAAATVPLLQWLQQQGLQAAHIGLVKLNHAHDVYALFVDEDGSLGFHGVAAAESTSLRLSSVPEHVPMRAYLSFNQDGYSSYLREYQAYWRWVAERNEVRYQTNVAHGAEYDSKNMMHTFRLLYTALDIALYGEVRVWRDNRDELLAIKAGEFAYADLLTRAERLMQQVEQAYAVCRLPEVPDSAAVLQVLVEVRQAFYQA</sequence>
<gene>
    <name evidence="1" type="ORF">LVJ82_12995</name>
</gene>
<protein>
    <submittedName>
        <fullName evidence="1">Nucleotidyltransferase domain-containing protein</fullName>
    </submittedName>
</protein>
<dbReference type="RefSeq" id="WP_058357934.1">
    <property type="nucleotide sequence ID" value="NZ_CABKVG010000010.1"/>
</dbReference>
<evidence type="ECO:0000313" key="1">
    <source>
        <dbReference type="EMBL" id="UOO88384.1"/>
    </source>
</evidence>
<dbReference type="EMBL" id="CP091511">
    <property type="protein sequence ID" value="UOO88384.1"/>
    <property type="molecule type" value="Genomic_DNA"/>
</dbReference>
<dbReference type="Pfam" id="PF10127">
    <property type="entry name" value="RlaP"/>
    <property type="match status" value="1"/>
</dbReference>
<proteinExistence type="predicted"/>
<evidence type="ECO:0000313" key="2">
    <source>
        <dbReference type="Proteomes" id="UP000832011"/>
    </source>
</evidence>
<dbReference type="PANTHER" id="PTHR34817">
    <property type="entry name" value="NUCLEOTIDYLTRANSFERASE"/>
    <property type="match status" value="1"/>
</dbReference>
<keyword evidence="2" id="KW-1185">Reference proteome</keyword>
<dbReference type="Proteomes" id="UP000832011">
    <property type="component" value="Chromosome"/>
</dbReference>
<dbReference type="InterPro" id="IPR018775">
    <property type="entry name" value="RlaP"/>
</dbReference>
<dbReference type="PANTHER" id="PTHR34817:SF2">
    <property type="entry name" value="NUCLEOTIDYLTRANSFERASE"/>
    <property type="match status" value="1"/>
</dbReference>
<name>A0ABY4DZF9_9NEIS</name>